<accession>A0A5C4XNA2</accession>
<evidence type="ECO:0000313" key="1">
    <source>
        <dbReference type="EMBL" id="TNM64963.1"/>
    </source>
</evidence>
<dbReference type="AlphaFoldDB" id="A0A5C4XNA2"/>
<organism evidence="1 2">
    <name type="scientific">Aliirhizobium smilacinae</name>
    <dbReference type="NCBI Taxonomy" id="1395944"/>
    <lineage>
        <taxon>Bacteria</taxon>
        <taxon>Pseudomonadati</taxon>
        <taxon>Pseudomonadota</taxon>
        <taxon>Alphaproteobacteria</taxon>
        <taxon>Hyphomicrobiales</taxon>
        <taxon>Rhizobiaceae</taxon>
        <taxon>Aliirhizobium</taxon>
    </lineage>
</organism>
<sequence>MALRDTWRPSLKRSHGSWWRAMSYRLRIQCVQKAAGLDECEQITHVGGAGSARWRLSVKDVIRQIRDGEREFFVKRPIGDEVDVVVAVSPSGKTYLMTLADLDTPDTLLKLPPCRPDEGSSTAYGTIIREPGCPDDFSGG</sequence>
<keyword evidence="2" id="KW-1185">Reference proteome</keyword>
<reference evidence="1 2" key="1">
    <citation type="submission" date="2019-06" db="EMBL/GenBank/DDBJ databases">
        <title>The draft genome of Rhizobium smilacinae PTYR-5.</title>
        <authorList>
            <person name="Liu L."/>
            <person name="Li L."/>
            <person name="Zhang X."/>
        </authorList>
    </citation>
    <scope>NUCLEOTIDE SEQUENCE [LARGE SCALE GENOMIC DNA]</scope>
    <source>
        <strain evidence="1 2">PTYR-5</strain>
    </source>
</reference>
<gene>
    <name evidence="1" type="ORF">FHP24_01270</name>
</gene>
<dbReference type="InterPro" id="IPR024997">
    <property type="entry name" value="DUF3892"/>
</dbReference>
<evidence type="ECO:0000313" key="2">
    <source>
        <dbReference type="Proteomes" id="UP000311605"/>
    </source>
</evidence>
<protein>
    <submittedName>
        <fullName evidence="1">DUF3892 domain-containing protein</fullName>
    </submittedName>
</protein>
<proteinExistence type="predicted"/>
<dbReference type="Proteomes" id="UP000311605">
    <property type="component" value="Unassembled WGS sequence"/>
</dbReference>
<dbReference type="Pfam" id="PF13031">
    <property type="entry name" value="DUF3892"/>
    <property type="match status" value="1"/>
</dbReference>
<comment type="caution">
    <text evidence="1">The sequence shown here is derived from an EMBL/GenBank/DDBJ whole genome shotgun (WGS) entry which is preliminary data.</text>
</comment>
<dbReference type="OrthoDB" id="826539at2"/>
<dbReference type="EMBL" id="VDMN01000001">
    <property type="protein sequence ID" value="TNM64963.1"/>
    <property type="molecule type" value="Genomic_DNA"/>
</dbReference>
<name>A0A5C4XNA2_9HYPH</name>